<protein>
    <submittedName>
        <fullName evidence="7">Peptidase C69</fullName>
    </submittedName>
</protein>
<dbReference type="GO" id="GO:0005829">
    <property type="term" value="C:cytosol"/>
    <property type="evidence" value="ECO:0007669"/>
    <property type="project" value="TreeGrafter"/>
</dbReference>
<evidence type="ECO:0000259" key="5">
    <source>
        <dbReference type="Pfam" id="PF01523"/>
    </source>
</evidence>
<accession>A0A1V3BXR2</accession>
<evidence type="ECO:0000259" key="6">
    <source>
        <dbReference type="Pfam" id="PF19289"/>
    </source>
</evidence>
<dbReference type="InterPro" id="IPR051463">
    <property type="entry name" value="Peptidase_U62_metallo"/>
</dbReference>
<proteinExistence type="inferred from homology"/>
<organism evidence="7 8">
    <name type="scientific">Nocardiopsis sinuspersici</name>
    <dbReference type="NCBI Taxonomy" id="501010"/>
    <lineage>
        <taxon>Bacteria</taxon>
        <taxon>Bacillati</taxon>
        <taxon>Actinomycetota</taxon>
        <taxon>Actinomycetes</taxon>
        <taxon>Streptosporangiales</taxon>
        <taxon>Nocardiopsidaceae</taxon>
        <taxon>Nocardiopsis</taxon>
    </lineage>
</organism>
<dbReference type="AlphaFoldDB" id="A0A1V3BXR2"/>
<dbReference type="STRING" id="501010.NOSIN_05640"/>
<evidence type="ECO:0000256" key="2">
    <source>
        <dbReference type="ARBA" id="ARBA00022670"/>
    </source>
</evidence>
<evidence type="ECO:0000256" key="3">
    <source>
        <dbReference type="ARBA" id="ARBA00022801"/>
    </source>
</evidence>
<dbReference type="InterPro" id="IPR002510">
    <property type="entry name" value="Metalloprtase-TldD/E_N"/>
</dbReference>
<feature type="domain" description="Metalloprotease TldD/E C-terminal" evidence="6">
    <location>
        <begin position="246"/>
        <end position="492"/>
    </location>
</feature>
<dbReference type="InterPro" id="IPR035068">
    <property type="entry name" value="TldD/PmbA_N"/>
</dbReference>
<evidence type="ECO:0000313" key="7">
    <source>
        <dbReference type="EMBL" id="OOC53354.1"/>
    </source>
</evidence>
<dbReference type="OrthoDB" id="9803213at2"/>
<dbReference type="SUPFAM" id="SSF111283">
    <property type="entry name" value="Putative modulator of DNA gyrase, PmbA/TldD"/>
    <property type="match status" value="1"/>
</dbReference>
<dbReference type="Pfam" id="PF19289">
    <property type="entry name" value="PmbA_TldD_3rd"/>
    <property type="match status" value="1"/>
</dbReference>
<dbReference type="PANTHER" id="PTHR30624:SF10">
    <property type="entry name" value="CONSERVED PROTEIN"/>
    <property type="match status" value="1"/>
</dbReference>
<dbReference type="PANTHER" id="PTHR30624">
    <property type="entry name" value="UNCHARACTERIZED PROTEIN TLDD AND PMBA"/>
    <property type="match status" value="1"/>
</dbReference>
<dbReference type="Gene3D" id="3.30.2290.10">
    <property type="entry name" value="PmbA/TldD superfamily"/>
    <property type="match status" value="1"/>
</dbReference>
<gene>
    <name evidence="7" type="ORF">NOSIN_05640</name>
</gene>
<dbReference type="GO" id="GO:0006508">
    <property type="term" value="P:proteolysis"/>
    <property type="evidence" value="ECO:0007669"/>
    <property type="project" value="UniProtKB-KW"/>
</dbReference>
<dbReference type="RefSeq" id="WP_077689726.1">
    <property type="nucleotide sequence ID" value="NZ_MCOK01000001.1"/>
</dbReference>
<keyword evidence="8" id="KW-1185">Reference proteome</keyword>
<feature type="domain" description="Metalloprotease TldD/E N-terminal" evidence="5">
    <location>
        <begin position="35"/>
        <end position="97"/>
    </location>
</feature>
<reference evidence="8" key="1">
    <citation type="submission" date="2016-08" db="EMBL/GenBank/DDBJ databases">
        <authorList>
            <person name="Tokovenko B."/>
            <person name="Kalinowski J."/>
        </authorList>
    </citation>
    <scope>NUCLEOTIDE SEQUENCE [LARGE SCALE GENOMIC DNA]</scope>
    <source>
        <strain evidence="8">UTMC102</strain>
    </source>
</reference>
<dbReference type="Pfam" id="PF01523">
    <property type="entry name" value="PmbA_TldD_1st"/>
    <property type="match status" value="1"/>
</dbReference>
<dbReference type="InterPro" id="IPR036059">
    <property type="entry name" value="TldD/PmbA_sf"/>
</dbReference>
<evidence type="ECO:0000256" key="4">
    <source>
        <dbReference type="ARBA" id="ARBA00023049"/>
    </source>
</evidence>
<evidence type="ECO:0000313" key="8">
    <source>
        <dbReference type="Proteomes" id="UP000189004"/>
    </source>
</evidence>
<sequence length="496" mass="52949">MPGEVDQDLIGLRPRETADAALERAARLGAEHTSVRVERTRRSVVFLRDGAPSNSSDSTDTAVAVQVLRGGGTGFASRTAPVPRNAALCAERAVDLAKAAARVGGGGSDPVDEPVHRATWRASYEVNPFDVPSEERTALLADWSRRLLSSPPVSHVWAMLAITEENKFYTDSAGTETLQRRVRTHPMLVAVGTHPRTGRTASLRTLGGPSGQGWEYLSGTDWDWEAELSELPGHLDGKLRAPSVEPGRYDLVIDPSNLWLTLHESVGHATELDRILGHEAGYAGTSFVSASDLGTLCYGSDLMNVRADRTAPGGLATVGFDDEGVKAQEWSLVEEGLLVGLQLDRRGARTIGSPRSNGCSYAESAAHAPLQRMPNVSLRPSPGGPSTPDLLGGVDDGIYVVGAAGWSIDMQRRDFQFTAQRCYRVRGGQVAEPVGDVAYRGNTQDFWAALSAVGGPQTYRLFGADLCAKGQPTQSAPVSHGCPTALFEGVSVRRSV</sequence>
<dbReference type="Proteomes" id="UP000189004">
    <property type="component" value="Unassembled WGS sequence"/>
</dbReference>
<keyword evidence="4" id="KW-0482">Metalloprotease</keyword>
<dbReference type="GO" id="GO:0008237">
    <property type="term" value="F:metallopeptidase activity"/>
    <property type="evidence" value="ECO:0007669"/>
    <property type="project" value="UniProtKB-KW"/>
</dbReference>
<keyword evidence="3" id="KW-0378">Hydrolase</keyword>
<name>A0A1V3BXR2_9ACTN</name>
<comment type="similarity">
    <text evidence="1">Belongs to the peptidase U62 family.</text>
</comment>
<dbReference type="InterPro" id="IPR045569">
    <property type="entry name" value="Metalloprtase-TldD/E_C"/>
</dbReference>
<dbReference type="EMBL" id="MCOK01000001">
    <property type="protein sequence ID" value="OOC53354.1"/>
    <property type="molecule type" value="Genomic_DNA"/>
</dbReference>
<dbReference type="FunFam" id="3.30.2290.10:FF:000003">
    <property type="entry name" value="Zinc-dependent protease, TldD/PmbA family"/>
    <property type="match status" value="1"/>
</dbReference>
<evidence type="ECO:0000256" key="1">
    <source>
        <dbReference type="ARBA" id="ARBA00005836"/>
    </source>
</evidence>
<keyword evidence="2" id="KW-0645">Protease</keyword>
<comment type="caution">
    <text evidence="7">The sequence shown here is derived from an EMBL/GenBank/DDBJ whole genome shotgun (WGS) entry which is preliminary data.</text>
</comment>